<gene>
    <name evidence="2" type="ORF">FPOA_11602</name>
</gene>
<dbReference type="STRING" id="36050.A0A1B8AH51"/>
<sequence length="96" mass="11440">MPLHSSKLPDSENVERLGGTDKDDSELDSHAQELLREYLANNSEEYRRLRDLRKKGWENSQGDKYFKRQRQTADAPDEKMHEFFYNMMKNIAVLLY</sequence>
<feature type="region of interest" description="Disordered" evidence="1">
    <location>
        <begin position="1"/>
        <end position="29"/>
    </location>
</feature>
<comment type="caution">
    <text evidence="2">The sequence shown here is derived from an EMBL/GenBank/DDBJ whole genome shotgun (WGS) entry which is preliminary data.</text>
</comment>
<evidence type="ECO:0000313" key="2">
    <source>
        <dbReference type="EMBL" id="OBS19877.1"/>
    </source>
</evidence>
<reference evidence="2 3" key="1">
    <citation type="submission" date="2016-06" db="EMBL/GenBank/DDBJ databases">
        <title>Living apart together: crosstalk between the core and supernumerary genomes in a fungal plant pathogen.</title>
        <authorList>
            <person name="Vanheule A."/>
            <person name="Audenaert K."/>
            <person name="Warris S."/>
            <person name="Van De Geest H."/>
            <person name="Schijlen E."/>
            <person name="Hofte M."/>
            <person name="De Saeger S."/>
            <person name="Haesaert G."/>
            <person name="Waalwijk C."/>
            <person name="Van Der Lee T."/>
        </authorList>
    </citation>
    <scope>NUCLEOTIDE SEQUENCE [LARGE SCALE GENOMIC DNA]</scope>
    <source>
        <strain evidence="2 3">2516</strain>
    </source>
</reference>
<evidence type="ECO:0000313" key="3">
    <source>
        <dbReference type="Proteomes" id="UP000091967"/>
    </source>
</evidence>
<feature type="compositionally biased region" description="Basic and acidic residues" evidence="1">
    <location>
        <begin position="7"/>
        <end position="29"/>
    </location>
</feature>
<dbReference type="EMBL" id="LYXU01000004">
    <property type="protein sequence ID" value="OBS19877.1"/>
    <property type="molecule type" value="Genomic_DNA"/>
</dbReference>
<dbReference type="AlphaFoldDB" id="A0A1B8AH51"/>
<keyword evidence="3" id="KW-1185">Reference proteome</keyword>
<name>A0A1B8AH51_FUSPO</name>
<proteinExistence type="predicted"/>
<protein>
    <submittedName>
        <fullName evidence="2">Uncharacterized protein</fullName>
    </submittedName>
</protein>
<accession>A0A1B8AH51</accession>
<organism evidence="2 3">
    <name type="scientific">Fusarium poae</name>
    <dbReference type="NCBI Taxonomy" id="36050"/>
    <lineage>
        <taxon>Eukaryota</taxon>
        <taxon>Fungi</taxon>
        <taxon>Dikarya</taxon>
        <taxon>Ascomycota</taxon>
        <taxon>Pezizomycotina</taxon>
        <taxon>Sordariomycetes</taxon>
        <taxon>Hypocreomycetidae</taxon>
        <taxon>Hypocreales</taxon>
        <taxon>Nectriaceae</taxon>
        <taxon>Fusarium</taxon>
    </lineage>
</organism>
<dbReference type="Proteomes" id="UP000091967">
    <property type="component" value="Unassembled WGS sequence"/>
</dbReference>
<evidence type="ECO:0000256" key="1">
    <source>
        <dbReference type="SAM" id="MobiDB-lite"/>
    </source>
</evidence>